<proteinExistence type="predicted"/>
<keyword evidence="2" id="KW-1185">Reference proteome</keyword>
<accession>A0ABT0BFQ5</accession>
<gene>
    <name evidence="1" type="ORF">MTR62_14110</name>
</gene>
<reference evidence="1" key="1">
    <citation type="submission" date="2022-03" db="EMBL/GenBank/DDBJ databases">
        <title>Identification of a novel bacterium isolated from mangrove sediments.</title>
        <authorList>
            <person name="Pan X."/>
        </authorList>
    </citation>
    <scope>NUCLEOTIDE SEQUENCE</scope>
    <source>
        <strain evidence="1">B1949</strain>
    </source>
</reference>
<comment type="caution">
    <text evidence="1">The sequence shown here is derived from an EMBL/GenBank/DDBJ whole genome shotgun (WGS) entry which is preliminary data.</text>
</comment>
<dbReference type="Proteomes" id="UP001162881">
    <property type="component" value="Unassembled WGS sequence"/>
</dbReference>
<evidence type="ECO:0000313" key="2">
    <source>
        <dbReference type="Proteomes" id="UP001162881"/>
    </source>
</evidence>
<dbReference type="EMBL" id="JALHLF010000062">
    <property type="protein sequence ID" value="MCJ2183818.1"/>
    <property type="molecule type" value="Genomic_DNA"/>
</dbReference>
<evidence type="ECO:0008006" key="3">
    <source>
        <dbReference type="Google" id="ProtNLM"/>
    </source>
</evidence>
<dbReference type="RefSeq" id="WP_244021979.1">
    <property type="nucleotide sequence ID" value="NZ_JALHLF010000062.1"/>
</dbReference>
<protein>
    <recommendedName>
        <fullName evidence="3">Phage shock protein B</fullName>
    </recommendedName>
</protein>
<sequence length="84" mass="9596">MSFWTAVVVIFIVGCVTFLRAKRLHLPGGDSQRGIARLGRGDPHEKELEDEIARLRERINVLERIATDERRGKDLAKEIDALRD</sequence>
<name>A0ABT0BFQ5_9SPHN</name>
<evidence type="ECO:0000313" key="1">
    <source>
        <dbReference type="EMBL" id="MCJ2183818.1"/>
    </source>
</evidence>
<organism evidence="1 2">
    <name type="scientific">Novosphingobium organovorum</name>
    <dbReference type="NCBI Taxonomy" id="2930092"/>
    <lineage>
        <taxon>Bacteria</taxon>
        <taxon>Pseudomonadati</taxon>
        <taxon>Pseudomonadota</taxon>
        <taxon>Alphaproteobacteria</taxon>
        <taxon>Sphingomonadales</taxon>
        <taxon>Sphingomonadaceae</taxon>
        <taxon>Novosphingobium</taxon>
    </lineage>
</organism>